<dbReference type="Proteomes" id="UP000564836">
    <property type="component" value="Chromosome"/>
</dbReference>
<dbReference type="EMBL" id="JAGEMI010000001">
    <property type="protein sequence ID" value="MBO1864290.1"/>
    <property type="molecule type" value="Genomic_DNA"/>
</dbReference>
<reference evidence="1" key="3">
    <citation type="submission" date="2021-03" db="EMBL/GenBank/DDBJ databases">
        <title>Whole Genome Sequence of Bradyrhizobium sp. Strain 144S4.</title>
        <authorList>
            <person name="Bromfield E.S.P."/>
            <person name="Cloutier S."/>
        </authorList>
    </citation>
    <scope>NUCLEOTIDE SEQUENCE [LARGE SCALE GENOMIC DNA]</scope>
    <source>
        <strain evidence="1">144S4</strain>
    </source>
</reference>
<protein>
    <submittedName>
        <fullName evidence="2">Uncharacterized protein</fullName>
    </submittedName>
</protein>
<sequence>MYTGYFATASNRGDWSEAIVLTDAESGDTIDITGCRVTLSVADEQGGVRLKASTDDGSITLPDVGTFQWDFSDDQMSGLCPGAYHVGVRISRDDRTVQLVIGNVNVMEGIDQQ</sequence>
<evidence type="ECO:0000313" key="2">
    <source>
        <dbReference type="EMBL" id="NYY94439.1"/>
    </source>
</evidence>
<gene>
    <name evidence="4" type="ORF">G6321_00027815</name>
    <name evidence="2" type="ORF">G6321_40420</name>
    <name evidence="3" type="ORF">J4G43_024170</name>
    <name evidence="1" type="ORF">J4G43_26195</name>
</gene>
<evidence type="ECO:0000313" key="6">
    <source>
        <dbReference type="Proteomes" id="UP000664702"/>
    </source>
</evidence>
<organism evidence="2">
    <name type="scientific">Bradyrhizobium barranii subsp. barranii</name>
    <dbReference type="NCBI Taxonomy" id="2823807"/>
    <lineage>
        <taxon>Bacteria</taxon>
        <taxon>Pseudomonadati</taxon>
        <taxon>Pseudomonadota</taxon>
        <taxon>Alphaproteobacteria</taxon>
        <taxon>Hyphomicrobiales</taxon>
        <taxon>Nitrobacteraceae</taxon>
        <taxon>Bradyrhizobium</taxon>
        <taxon>Bradyrhizobium barranii</taxon>
    </lineage>
</organism>
<dbReference type="EMBL" id="CP086136">
    <property type="protein sequence ID" value="UEM17050.1"/>
    <property type="molecule type" value="Genomic_DNA"/>
</dbReference>
<reference evidence="4 5" key="1">
    <citation type="journal article" date="2017" name="Syst. Appl. Microbiol.">
        <title>Soybeans inoculated with root zone soils of Canadian native legumes harbour diverse and novel Bradyrhizobium spp. that possess agricultural potential.</title>
        <authorList>
            <person name="Bromfield E.S.P."/>
            <person name="Cloutier S."/>
            <person name="Tambong J.T."/>
            <person name="Tran Thi T.V."/>
        </authorList>
    </citation>
    <scope>NUCLEOTIDE SEQUENCE [LARGE SCALE GENOMIC DNA]</scope>
    <source>
        <strain evidence="4 5">323S2</strain>
    </source>
</reference>
<reference evidence="5 6" key="4">
    <citation type="journal article" date="2022" name="Int. J. Syst. Evol. Microbiol.">
        <title>Strains of Bradyrhizobium barranii sp. nov. associated with legumes native to Canada are symbionts of soybeans and belong to different subspecies (subsp. barranii subsp. nov. and subsp. apii subsp. nov.) and symbiovars (sv. glycinearum and sv. septentrionale).</title>
        <authorList>
            <person name="Bromfield E.S.P."/>
            <person name="Cloutier S."/>
            <person name="Wasai-Hara S."/>
            <person name="Minamisawa K."/>
        </authorList>
    </citation>
    <scope>NUCLEOTIDE SEQUENCE [LARGE SCALE GENOMIC DNA]</scope>
    <source>
        <strain evidence="6">144S4</strain>
        <strain evidence="4 5">323S2</strain>
    </source>
</reference>
<proteinExistence type="predicted"/>
<evidence type="ECO:0000313" key="3">
    <source>
        <dbReference type="EMBL" id="UEM17050.1"/>
    </source>
</evidence>
<accession>A0A7Z0QIZ4</accession>
<dbReference type="KEGG" id="bban:J4G43_024170"/>
<name>A0A7Z0QIZ4_9BRAD</name>
<reference evidence="2" key="2">
    <citation type="submission" date="2020-06" db="EMBL/GenBank/DDBJ databases">
        <title>Whole Genome Sequence of Bradyrhizobium sp. Strain 323S2.</title>
        <authorList>
            <person name="Bromfield E.S.P."/>
        </authorList>
    </citation>
    <scope>NUCLEOTIDE SEQUENCE [LARGE SCALE GENOMIC DNA]</scope>
    <source>
        <strain evidence="2">323S2</strain>
    </source>
</reference>
<dbReference type="EMBL" id="CP088280">
    <property type="protein sequence ID" value="UGX98714.1"/>
    <property type="molecule type" value="Genomic_DNA"/>
</dbReference>
<dbReference type="Proteomes" id="UP000664702">
    <property type="component" value="Chromosome"/>
</dbReference>
<dbReference type="EMBL" id="JACBFH010000001">
    <property type="protein sequence ID" value="NYY94439.1"/>
    <property type="molecule type" value="Genomic_DNA"/>
</dbReference>
<evidence type="ECO:0000313" key="5">
    <source>
        <dbReference type="Proteomes" id="UP000564836"/>
    </source>
</evidence>
<evidence type="ECO:0000313" key="4">
    <source>
        <dbReference type="EMBL" id="UGX98714.1"/>
    </source>
</evidence>
<dbReference type="AlphaFoldDB" id="A0A7Z0QIZ4"/>
<evidence type="ECO:0000313" key="1">
    <source>
        <dbReference type="EMBL" id="MBO1864290.1"/>
    </source>
</evidence>
<dbReference type="RefSeq" id="WP_038953507.1">
    <property type="nucleotide sequence ID" value="NZ_CP086136.1"/>
</dbReference>